<gene>
    <name evidence="1" type="ORF">HELGO_WM14835</name>
</gene>
<evidence type="ECO:0000313" key="1">
    <source>
        <dbReference type="EMBL" id="CAA6811632.1"/>
    </source>
</evidence>
<reference evidence="1" key="1">
    <citation type="submission" date="2020-01" db="EMBL/GenBank/DDBJ databases">
        <authorList>
            <person name="Meier V. D."/>
            <person name="Meier V D."/>
        </authorList>
    </citation>
    <scope>NUCLEOTIDE SEQUENCE</scope>
    <source>
        <strain evidence="1">HLG_WM_MAG_10</strain>
    </source>
</reference>
<dbReference type="EMBL" id="CACVAQ010000177">
    <property type="protein sequence ID" value="CAA6811632.1"/>
    <property type="molecule type" value="Genomic_DNA"/>
</dbReference>
<sequence length="361" mass="41007">MIQNLVKNTASSFLEPTTFETYQYGQSILQYQGGAIDLKPVDIAIFSWGNAEQYQDIRTALYQLSTNFNSKKIVDLGVVDQNLVPLVELIDLLLQQNVFPIIISADNRAIEAQLKAYERKDELLNLALFDSTVPYALESPPLLINRLLKYHPQLLFHLNCIGAQSYLTNKQAVDFLEDKYFEVHRLGKIQSRLEEIEPMVRNADLTAFSLASIRAADAPAQVYKNPNGLLAVEACKIMRYITMSDQISSLCIHSFDSTASDQAQTANMIAQLIWFAVEGFFARTQELPVDKKELRAYVVDNKTLGVPIAFYKSSKSDRWWFEIPKTLHPKHQLLACSYRDYQIACDGDLPDRILNAINRLT</sequence>
<name>A0A6S6SZD1_9BACT</name>
<dbReference type="AlphaFoldDB" id="A0A6S6SZD1"/>
<accession>A0A6S6SZD1</accession>
<dbReference type="SUPFAM" id="SSF52768">
    <property type="entry name" value="Arginase/deacetylase"/>
    <property type="match status" value="1"/>
</dbReference>
<proteinExistence type="predicted"/>
<organism evidence="1">
    <name type="scientific">uncultured Aureispira sp</name>
    <dbReference type="NCBI Taxonomy" id="1331704"/>
    <lineage>
        <taxon>Bacteria</taxon>
        <taxon>Pseudomonadati</taxon>
        <taxon>Bacteroidota</taxon>
        <taxon>Saprospiria</taxon>
        <taxon>Saprospirales</taxon>
        <taxon>Saprospiraceae</taxon>
        <taxon>Aureispira</taxon>
        <taxon>environmental samples</taxon>
    </lineage>
</organism>
<protein>
    <submittedName>
        <fullName evidence="1">Arginase</fullName>
    </submittedName>
</protein>
<dbReference type="InterPro" id="IPR023696">
    <property type="entry name" value="Ureohydrolase_dom_sf"/>
</dbReference>
<dbReference type="Gene3D" id="3.40.800.10">
    <property type="entry name" value="Ureohydrolase domain"/>
    <property type="match status" value="1"/>
</dbReference>